<dbReference type="OrthoDB" id="7186128at2"/>
<evidence type="ECO:0000256" key="4">
    <source>
        <dbReference type="PROSITE-ProRule" id="PRU00335"/>
    </source>
</evidence>
<dbReference type="InterPro" id="IPR050109">
    <property type="entry name" value="HTH-type_TetR-like_transc_reg"/>
</dbReference>
<name>A0A542XYD7_9MICO</name>
<dbReference type="Proteomes" id="UP000319094">
    <property type="component" value="Unassembled WGS sequence"/>
</dbReference>
<dbReference type="SUPFAM" id="SSF46689">
    <property type="entry name" value="Homeodomain-like"/>
    <property type="match status" value="1"/>
</dbReference>
<proteinExistence type="predicted"/>
<dbReference type="GO" id="GO:0000976">
    <property type="term" value="F:transcription cis-regulatory region binding"/>
    <property type="evidence" value="ECO:0007669"/>
    <property type="project" value="TreeGrafter"/>
</dbReference>
<keyword evidence="8" id="KW-1185">Reference proteome</keyword>
<organism evidence="7 8">
    <name type="scientific">Leucobacter komagatae</name>
    <dbReference type="NCBI Taxonomy" id="55969"/>
    <lineage>
        <taxon>Bacteria</taxon>
        <taxon>Bacillati</taxon>
        <taxon>Actinomycetota</taxon>
        <taxon>Actinomycetes</taxon>
        <taxon>Micrococcales</taxon>
        <taxon>Microbacteriaceae</taxon>
        <taxon>Leucobacter</taxon>
    </lineage>
</organism>
<gene>
    <name evidence="7" type="ORF">FB468_3355</name>
</gene>
<dbReference type="PANTHER" id="PTHR30055">
    <property type="entry name" value="HTH-TYPE TRANSCRIPTIONAL REGULATOR RUTR"/>
    <property type="match status" value="1"/>
</dbReference>
<dbReference type="Gene3D" id="1.10.357.10">
    <property type="entry name" value="Tetracycline Repressor, domain 2"/>
    <property type="match status" value="1"/>
</dbReference>
<dbReference type="EMBL" id="VFON01000002">
    <property type="protein sequence ID" value="TQL40831.1"/>
    <property type="molecule type" value="Genomic_DNA"/>
</dbReference>
<evidence type="ECO:0000256" key="5">
    <source>
        <dbReference type="SAM" id="MobiDB-lite"/>
    </source>
</evidence>
<evidence type="ECO:0000256" key="1">
    <source>
        <dbReference type="ARBA" id="ARBA00023015"/>
    </source>
</evidence>
<evidence type="ECO:0000256" key="2">
    <source>
        <dbReference type="ARBA" id="ARBA00023125"/>
    </source>
</evidence>
<dbReference type="PRINTS" id="PR00455">
    <property type="entry name" value="HTHTETR"/>
</dbReference>
<dbReference type="InterPro" id="IPR009057">
    <property type="entry name" value="Homeodomain-like_sf"/>
</dbReference>
<sequence length="196" mass="21103">MGETVGERKRGRPTEAEREARRGHILDEALRLFVSRGYGAVTIDELAQGARVTKRTIYTYFGDKAGVFTAVIERFRAQAGEVSGAGLQETATRIVEVLFSDSAVGMHRLMIAEALQFPELAAGFYESGPRGYVDLLAAGLPGELGEPERAALAEALFGLLLGEPHRRRLLGLSEAPNEAAARAHVTSALALLRLGE</sequence>
<reference evidence="7 8" key="1">
    <citation type="submission" date="2019-06" db="EMBL/GenBank/DDBJ databases">
        <title>Sequencing the genomes of 1000 actinobacteria strains.</title>
        <authorList>
            <person name="Klenk H.-P."/>
        </authorList>
    </citation>
    <scope>NUCLEOTIDE SEQUENCE [LARGE SCALE GENOMIC DNA]</scope>
    <source>
        <strain evidence="7 8">DSM 8803</strain>
    </source>
</reference>
<accession>A0A542XYD7</accession>
<dbReference type="Pfam" id="PF00440">
    <property type="entry name" value="TetR_N"/>
    <property type="match status" value="1"/>
</dbReference>
<dbReference type="RefSeq" id="WP_141888925.1">
    <property type="nucleotide sequence ID" value="NZ_BAAAUY010000018.1"/>
</dbReference>
<dbReference type="Pfam" id="PF14246">
    <property type="entry name" value="TetR_C_7"/>
    <property type="match status" value="1"/>
</dbReference>
<keyword evidence="1" id="KW-0805">Transcription regulation</keyword>
<keyword evidence="2 4" id="KW-0238">DNA-binding</keyword>
<feature type="region of interest" description="Disordered" evidence="5">
    <location>
        <begin position="1"/>
        <end position="20"/>
    </location>
</feature>
<dbReference type="InterPro" id="IPR023772">
    <property type="entry name" value="DNA-bd_HTH_TetR-type_CS"/>
</dbReference>
<keyword evidence="3" id="KW-0804">Transcription</keyword>
<dbReference type="InterPro" id="IPR039536">
    <property type="entry name" value="TetR_C_Proteobacteria"/>
</dbReference>
<dbReference type="GO" id="GO:0003700">
    <property type="term" value="F:DNA-binding transcription factor activity"/>
    <property type="evidence" value="ECO:0007669"/>
    <property type="project" value="TreeGrafter"/>
</dbReference>
<dbReference type="PROSITE" id="PS50977">
    <property type="entry name" value="HTH_TETR_2"/>
    <property type="match status" value="1"/>
</dbReference>
<evidence type="ECO:0000313" key="7">
    <source>
        <dbReference type="EMBL" id="TQL40831.1"/>
    </source>
</evidence>
<evidence type="ECO:0000259" key="6">
    <source>
        <dbReference type="PROSITE" id="PS50977"/>
    </source>
</evidence>
<evidence type="ECO:0000313" key="8">
    <source>
        <dbReference type="Proteomes" id="UP000319094"/>
    </source>
</evidence>
<evidence type="ECO:0000256" key="3">
    <source>
        <dbReference type="ARBA" id="ARBA00023163"/>
    </source>
</evidence>
<dbReference type="AlphaFoldDB" id="A0A542XYD7"/>
<comment type="caution">
    <text evidence="7">The sequence shown here is derived from an EMBL/GenBank/DDBJ whole genome shotgun (WGS) entry which is preliminary data.</text>
</comment>
<feature type="domain" description="HTH tetR-type" evidence="6">
    <location>
        <begin position="19"/>
        <end position="79"/>
    </location>
</feature>
<dbReference type="InterPro" id="IPR001647">
    <property type="entry name" value="HTH_TetR"/>
</dbReference>
<feature type="DNA-binding region" description="H-T-H motif" evidence="4">
    <location>
        <begin position="42"/>
        <end position="61"/>
    </location>
</feature>
<protein>
    <submittedName>
        <fullName evidence="7">TetR family transcriptional regulator</fullName>
    </submittedName>
</protein>
<dbReference type="PROSITE" id="PS01081">
    <property type="entry name" value="HTH_TETR_1"/>
    <property type="match status" value="1"/>
</dbReference>
<dbReference type="PANTHER" id="PTHR30055:SF234">
    <property type="entry name" value="HTH-TYPE TRANSCRIPTIONAL REGULATOR BETI"/>
    <property type="match status" value="1"/>
</dbReference>